<feature type="region of interest" description="Disordered" evidence="1">
    <location>
        <begin position="123"/>
        <end position="142"/>
    </location>
</feature>
<name>A0A383C2I7_9ZZZZ</name>
<organism evidence="2">
    <name type="scientific">marine metagenome</name>
    <dbReference type="NCBI Taxonomy" id="408172"/>
    <lineage>
        <taxon>unclassified sequences</taxon>
        <taxon>metagenomes</taxon>
        <taxon>ecological metagenomes</taxon>
    </lineage>
</organism>
<sequence length="165" mass="18592">MQNKWKFFCLTLLFLLLSPCLTFALRIEFDSKKDIADWELGPNATAKVANGKLELKCAGGDTGIYFGDPKWTDYKMEVHARKLAGPYFHLFTRVQKPAADFYFMEVSYNSHTNSVFMVKGGASKEITGGPRPKRPESKDDKGGDAYTIIFEVKGETIKTYIDGKL</sequence>
<feature type="non-terminal residue" evidence="2">
    <location>
        <position position="165"/>
    </location>
</feature>
<gene>
    <name evidence="2" type="ORF">METZ01_LOCUS479500</name>
</gene>
<dbReference type="AlphaFoldDB" id="A0A383C2I7"/>
<feature type="compositionally biased region" description="Basic and acidic residues" evidence="1">
    <location>
        <begin position="133"/>
        <end position="142"/>
    </location>
</feature>
<reference evidence="2" key="1">
    <citation type="submission" date="2018-05" db="EMBL/GenBank/DDBJ databases">
        <authorList>
            <person name="Lanie J.A."/>
            <person name="Ng W.-L."/>
            <person name="Kazmierczak K.M."/>
            <person name="Andrzejewski T.M."/>
            <person name="Davidsen T.M."/>
            <person name="Wayne K.J."/>
            <person name="Tettelin H."/>
            <person name="Glass J.I."/>
            <person name="Rusch D."/>
            <person name="Podicherti R."/>
            <person name="Tsui H.-C.T."/>
            <person name="Winkler M.E."/>
        </authorList>
    </citation>
    <scope>NUCLEOTIDE SEQUENCE</scope>
</reference>
<evidence type="ECO:0008006" key="3">
    <source>
        <dbReference type="Google" id="ProtNLM"/>
    </source>
</evidence>
<evidence type="ECO:0000313" key="2">
    <source>
        <dbReference type="EMBL" id="SVE26646.1"/>
    </source>
</evidence>
<dbReference type="Gene3D" id="2.60.120.560">
    <property type="entry name" value="Exo-inulinase, domain 1"/>
    <property type="match status" value="1"/>
</dbReference>
<evidence type="ECO:0000256" key="1">
    <source>
        <dbReference type="SAM" id="MobiDB-lite"/>
    </source>
</evidence>
<protein>
    <recommendedName>
        <fullName evidence="3">3-keto-disaccharide hydrolase domain-containing protein</fullName>
    </recommendedName>
</protein>
<accession>A0A383C2I7</accession>
<dbReference type="EMBL" id="UINC01205460">
    <property type="protein sequence ID" value="SVE26646.1"/>
    <property type="molecule type" value="Genomic_DNA"/>
</dbReference>
<proteinExistence type="predicted"/>